<sequence length="154" mass="17900">MKNLVLLILLFNGLCSFGQNHPAKSKLLKSGHVKIDSIEVHVSVYEYGEIVTESYFEKSKTKLSVAYLKFDKSSYKISTRENSSMPEDFWRTNEFDFENGKTLNGKERFCFSGKMSGIFGKTNDEYGKYFSRTLNSKFVEIYVAELFEKIKNYR</sequence>
<organism evidence="1 2">
    <name type="scientific">Flavobacterium cheongpyeongense</name>
    <dbReference type="NCBI Taxonomy" id="2212651"/>
    <lineage>
        <taxon>Bacteria</taxon>
        <taxon>Pseudomonadati</taxon>
        <taxon>Bacteroidota</taxon>
        <taxon>Flavobacteriia</taxon>
        <taxon>Flavobacteriales</taxon>
        <taxon>Flavobacteriaceae</taxon>
        <taxon>Flavobacterium</taxon>
    </lineage>
</organism>
<keyword evidence="2" id="KW-1185">Reference proteome</keyword>
<dbReference type="RefSeq" id="WP_110306178.1">
    <property type="nucleotide sequence ID" value="NZ_QJHK01000005.1"/>
</dbReference>
<name>A0A2V4BUH1_9FLAO</name>
<protein>
    <submittedName>
        <fullName evidence="1">Uncharacterized protein</fullName>
    </submittedName>
</protein>
<gene>
    <name evidence="1" type="ORF">DMB65_08290</name>
</gene>
<dbReference type="OrthoDB" id="1360197at2"/>
<dbReference type="EMBL" id="QJHK01000005">
    <property type="protein sequence ID" value="PXY41390.1"/>
    <property type="molecule type" value="Genomic_DNA"/>
</dbReference>
<accession>A0A2V4BUH1</accession>
<evidence type="ECO:0000313" key="1">
    <source>
        <dbReference type="EMBL" id="PXY41390.1"/>
    </source>
</evidence>
<evidence type="ECO:0000313" key="2">
    <source>
        <dbReference type="Proteomes" id="UP000247903"/>
    </source>
</evidence>
<comment type="caution">
    <text evidence="1">The sequence shown here is derived from an EMBL/GenBank/DDBJ whole genome shotgun (WGS) entry which is preliminary data.</text>
</comment>
<dbReference type="Proteomes" id="UP000247903">
    <property type="component" value="Unassembled WGS sequence"/>
</dbReference>
<dbReference type="AlphaFoldDB" id="A0A2V4BUH1"/>
<proteinExistence type="predicted"/>
<reference evidence="1 2" key="1">
    <citation type="submission" date="2018-05" db="EMBL/GenBank/DDBJ databases">
        <title>Flavobacterium sp. strain IMCC34759, incomplete genome.</title>
        <authorList>
            <person name="Joung Y."/>
            <person name="Cho J."/>
        </authorList>
    </citation>
    <scope>NUCLEOTIDE SEQUENCE [LARGE SCALE GENOMIC DNA]</scope>
    <source>
        <strain evidence="1 2">IMCC34759</strain>
    </source>
</reference>